<name>A0A7X3SIK2_9FIRM</name>
<protein>
    <submittedName>
        <fullName evidence="1">Uncharacterized protein</fullName>
    </submittedName>
</protein>
<organism evidence="1 2">
    <name type="scientific">Sporofaciens musculi</name>
    <dbReference type="NCBI Taxonomy" id="2681861"/>
    <lineage>
        <taxon>Bacteria</taxon>
        <taxon>Bacillati</taxon>
        <taxon>Bacillota</taxon>
        <taxon>Clostridia</taxon>
        <taxon>Lachnospirales</taxon>
        <taxon>Lachnospiraceae</taxon>
        <taxon>Sporofaciens</taxon>
    </lineage>
</organism>
<keyword evidence="2" id="KW-1185">Reference proteome</keyword>
<sequence length="70" mass="7223">MGEILLRGQPAAGHQGIGDADGGGGFELDFDVKFIVLLQKGIVNDVKEVPPVVRPVFTGQPAGDLGQLPA</sequence>
<evidence type="ECO:0000313" key="2">
    <source>
        <dbReference type="Proteomes" id="UP000460412"/>
    </source>
</evidence>
<comment type="caution">
    <text evidence="1">The sequence shown here is derived from an EMBL/GenBank/DDBJ whole genome shotgun (WGS) entry which is preliminary data.</text>
</comment>
<dbReference type="Proteomes" id="UP000460412">
    <property type="component" value="Unassembled WGS sequence"/>
</dbReference>
<evidence type="ECO:0000313" key="1">
    <source>
        <dbReference type="EMBL" id="MXP75341.1"/>
    </source>
</evidence>
<gene>
    <name evidence="1" type="ORF">GN277_08090</name>
</gene>
<reference evidence="1 2" key="1">
    <citation type="submission" date="2019-12" db="EMBL/GenBank/DDBJ databases">
        <title>Sporaefaciens musculi gen. nov., sp. nov., a novel bacterium isolated from the caecum of an obese mouse.</title>
        <authorList>
            <person name="Rasmussen T.S."/>
            <person name="Streidl T."/>
            <person name="Hitch T.C.A."/>
            <person name="Wortmann E."/>
            <person name="Deptula P."/>
            <person name="Hansen M."/>
            <person name="Nielsen D.S."/>
            <person name="Clavel T."/>
            <person name="Vogensen F.K."/>
        </authorList>
    </citation>
    <scope>NUCLEOTIDE SEQUENCE [LARGE SCALE GENOMIC DNA]</scope>
    <source>
        <strain evidence="1 2">WCA-9-b2</strain>
    </source>
</reference>
<proteinExistence type="predicted"/>
<dbReference type="EMBL" id="WUQX01000001">
    <property type="protein sequence ID" value="MXP75341.1"/>
    <property type="molecule type" value="Genomic_DNA"/>
</dbReference>
<accession>A0A7X3SIK2</accession>
<dbReference type="AlphaFoldDB" id="A0A7X3SIK2"/>
<dbReference type="RefSeq" id="WP_159750626.1">
    <property type="nucleotide sequence ID" value="NZ_WUQX01000001.1"/>
</dbReference>